<evidence type="ECO:0000256" key="4">
    <source>
        <dbReference type="PIRSR" id="PIRSR606710-1"/>
    </source>
</evidence>
<keyword evidence="9" id="KW-1185">Reference proteome</keyword>
<gene>
    <name evidence="8" type="ORF">CSOL1703_00006972</name>
</gene>
<evidence type="ECO:0000256" key="1">
    <source>
        <dbReference type="ARBA" id="ARBA00009865"/>
    </source>
</evidence>
<proteinExistence type="inferred from homology"/>
<dbReference type="EMBL" id="CABFOC020000074">
    <property type="protein sequence ID" value="CAH0057199.1"/>
    <property type="molecule type" value="Genomic_DNA"/>
</dbReference>
<dbReference type="InterPro" id="IPR023296">
    <property type="entry name" value="Glyco_hydro_beta-prop_sf"/>
</dbReference>
<evidence type="ECO:0000256" key="6">
    <source>
        <dbReference type="RuleBase" id="RU361187"/>
    </source>
</evidence>
<dbReference type="InterPro" id="IPR013320">
    <property type="entry name" value="ConA-like_dom_sf"/>
</dbReference>
<dbReference type="Gene3D" id="2.115.10.20">
    <property type="entry name" value="Glycosyl hydrolase domain, family 43"/>
    <property type="match status" value="1"/>
</dbReference>
<keyword evidence="2 6" id="KW-0378">Hydrolase</keyword>
<feature type="active site" description="Proton donor" evidence="4">
    <location>
        <position position="205"/>
    </location>
</feature>
<comment type="similarity">
    <text evidence="1 6">Belongs to the glycosyl hydrolase 43 family.</text>
</comment>
<evidence type="ECO:0000256" key="3">
    <source>
        <dbReference type="ARBA" id="ARBA00023295"/>
    </source>
</evidence>
<reference evidence="9" key="1">
    <citation type="submission" date="2019-06" db="EMBL/GenBank/DDBJ databases">
        <authorList>
            <person name="Broberg M."/>
        </authorList>
    </citation>
    <scope>NUCLEOTIDE SEQUENCE [LARGE SCALE GENOMIC DNA]</scope>
</reference>
<dbReference type="InterPro" id="IPR006710">
    <property type="entry name" value="Glyco_hydro_43"/>
</dbReference>
<evidence type="ECO:0000256" key="2">
    <source>
        <dbReference type="ARBA" id="ARBA00022801"/>
    </source>
</evidence>
<feature type="site" description="Important for catalytic activity, responsible for pKa modulation of the active site Glu and correct orientation of both the proton donor and substrate" evidence="5">
    <location>
        <position position="147"/>
    </location>
</feature>
<dbReference type="PANTHER" id="PTHR42812:SF12">
    <property type="entry name" value="BETA-XYLOSIDASE-RELATED"/>
    <property type="match status" value="1"/>
</dbReference>
<reference evidence="8 9" key="2">
    <citation type="submission" date="2021-10" db="EMBL/GenBank/DDBJ databases">
        <authorList>
            <person name="Piombo E."/>
        </authorList>
    </citation>
    <scope>NUCLEOTIDE SEQUENCE [LARGE SCALE GENOMIC DNA]</scope>
</reference>
<name>A0A9N9ZKC5_9HYPO</name>
<evidence type="ECO:0000313" key="8">
    <source>
        <dbReference type="EMBL" id="CAH0057199.1"/>
    </source>
</evidence>
<dbReference type="SUPFAM" id="SSF49899">
    <property type="entry name" value="Concanavalin A-like lectins/glucanases"/>
    <property type="match status" value="1"/>
</dbReference>
<dbReference type="CDD" id="cd18617">
    <property type="entry name" value="GH43_XynB-like"/>
    <property type="match status" value="1"/>
</dbReference>
<dbReference type="Pfam" id="PF04616">
    <property type="entry name" value="Glyco_hydro_43"/>
    <property type="match status" value="1"/>
</dbReference>
<dbReference type="InterPro" id="IPR051795">
    <property type="entry name" value="Glycosyl_Hydrlase_43"/>
</dbReference>
<dbReference type="Gene3D" id="2.60.120.200">
    <property type="match status" value="1"/>
</dbReference>
<evidence type="ECO:0000313" key="9">
    <source>
        <dbReference type="Proteomes" id="UP000775872"/>
    </source>
</evidence>
<dbReference type="Proteomes" id="UP000775872">
    <property type="component" value="Unassembled WGS sequence"/>
</dbReference>
<feature type="active site" description="Proton acceptor" evidence="4">
    <location>
        <position position="21"/>
    </location>
</feature>
<accession>A0A9N9ZKC5</accession>
<dbReference type="AlphaFoldDB" id="A0A9N9ZKC5"/>
<feature type="domain" description="Beta-xylosidase C-terminal Concanavalin A-like" evidence="7">
    <location>
        <begin position="346"/>
        <end position="530"/>
    </location>
</feature>
<evidence type="ECO:0000256" key="5">
    <source>
        <dbReference type="PIRSR" id="PIRSR606710-2"/>
    </source>
</evidence>
<dbReference type="InterPro" id="IPR041542">
    <property type="entry name" value="GH43_C2"/>
</dbReference>
<dbReference type="GO" id="GO:0005975">
    <property type="term" value="P:carbohydrate metabolic process"/>
    <property type="evidence" value="ECO:0007669"/>
    <property type="project" value="InterPro"/>
</dbReference>
<dbReference type="Pfam" id="PF17851">
    <property type="entry name" value="GH43_C2"/>
    <property type="match status" value="1"/>
</dbReference>
<comment type="caution">
    <text evidence="8">The sequence shown here is derived from an EMBL/GenBank/DDBJ whole genome shotgun (WGS) entry which is preliminary data.</text>
</comment>
<evidence type="ECO:0000259" key="7">
    <source>
        <dbReference type="Pfam" id="PF17851"/>
    </source>
</evidence>
<protein>
    <recommendedName>
        <fullName evidence="7">Beta-xylosidase C-terminal Concanavalin A-like domain-containing protein</fullName>
    </recommendedName>
</protein>
<dbReference type="OrthoDB" id="408373at2759"/>
<sequence>MVSSNAEVLYSNPIVPGFAPDPSVVFVDGTFFLSTSSFHVFPGLPIYASRDLKEWTHIGNALHRRSQLSLRDANTIHVPLDTGFTMVATTGIVAPSIHYHEGVFYIVTTNQTFNGEDYERHNFIIKCHDIWSNNWGDPVYFDYRGIDTSLFFHDDGRVFVQGAWHIRDDEQPTNTIKQVQIDINTGELLSETVEIWPGWAKYDTEGPHIYKVGEYFYLLAAEGGTFEHHMLSIARSTDIWGPYESWDKNPIMTADGKEEYIQNIGHGALFQDGDGRWWAAVLGVRKQPNGTLGLGRESFLSPVDWPEGGWPTVRQPKISFQREAAPSLVPQEPLQAPSRIEDLYIRDHDEESYQYLDDEGTLSLSPNRSGLGSVIESPTFLGRRQRFLTGTGYTRIGTDQGLNGKSIRAGISLYKDPIRFASLVYDFKNATVVFEVHNSATGVFGTISRKLSLGLTEVQLRITATPSRYTFQAKETLREAVFGSEKGWIEIGSVETKVLDARDFTGPLIGVFAQSQSEEREKKAIIFREFELAAEE</sequence>
<dbReference type="GO" id="GO:0004553">
    <property type="term" value="F:hydrolase activity, hydrolyzing O-glycosyl compounds"/>
    <property type="evidence" value="ECO:0007669"/>
    <property type="project" value="InterPro"/>
</dbReference>
<dbReference type="PANTHER" id="PTHR42812">
    <property type="entry name" value="BETA-XYLOSIDASE"/>
    <property type="match status" value="1"/>
</dbReference>
<organism evidence="8 9">
    <name type="scientific">Clonostachys solani</name>
    <dbReference type="NCBI Taxonomy" id="160281"/>
    <lineage>
        <taxon>Eukaryota</taxon>
        <taxon>Fungi</taxon>
        <taxon>Dikarya</taxon>
        <taxon>Ascomycota</taxon>
        <taxon>Pezizomycotina</taxon>
        <taxon>Sordariomycetes</taxon>
        <taxon>Hypocreomycetidae</taxon>
        <taxon>Hypocreales</taxon>
        <taxon>Bionectriaceae</taxon>
        <taxon>Clonostachys</taxon>
    </lineage>
</organism>
<keyword evidence="3 6" id="KW-0326">Glycosidase</keyword>
<dbReference type="SUPFAM" id="SSF75005">
    <property type="entry name" value="Arabinanase/levansucrase/invertase"/>
    <property type="match status" value="1"/>
</dbReference>